<dbReference type="HOGENOM" id="CLU_703649_0_0_3"/>
<dbReference type="AlphaFoldDB" id="K9ZBM9"/>
<dbReference type="PATRIC" id="fig|272123.3.peg.164"/>
<name>K9ZBM9_ANACC</name>
<keyword evidence="2" id="KW-1185">Reference proteome</keyword>
<sequence length="392" mass="44373">MPFILSYQNVFNYLISQGLCTQAEQSLSEIELKPAKNFNLLVSLPEGRQLLVKQERLNREGKTRGEFFDEWKVHNFLRIFPETSHLRSSLSEVIHFDAENSIIVFNYLNDYRDLAEFYAKENLFSTDISRSIGATLASIHRLTINRQDYREFFQTSENASNATQSHQTDRLNRITPEVFGLVPADGLKFFALYQRYDNLGKAIADLGNAVSPCCLTHNDLKLNNILISLNWQATIHDESPFSDKIIRFIDWERGTWGDPASDLGAIIASYLQIWLHSMVTSKTTPIEESLRLAAIPLQLLQPSLSSLLTAYLANFPEILELRPDFLPLVMQFCGFALINSIQATLQHERTFGNSGICILQVAKSLLCRPQASVATIFGMEISDLMKANLSPA</sequence>
<protein>
    <submittedName>
        <fullName evidence="1">Aminoglycoside phosphotransferase</fullName>
    </submittedName>
</protein>
<dbReference type="SUPFAM" id="SSF56112">
    <property type="entry name" value="Protein kinase-like (PK-like)"/>
    <property type="match status" value="1"/>
</dbReference>
<dbReference type="STRING" id="272123.Anacy_0152"/>
<dbReference type="Proteomes" id="UP000010474">
    <property type="component" value="Chromosome"/>
</dbReference>
<dbReference type="RefSeq" id="WP_015212416.1">
    <property type="nucleotide sequence ID" value="NC_019771.1"/>
</dbReference>
<dbReference type="KEGG" id="acy:Anacy_0152"/>
<dbReference type="Pfam" id="PF01633">
    <property type="entry name" value="Choline_kinase"/>
    <property type="match status" value="1"/>
</dbReference>
<gene>
    <name evidence="1" type="ordered locus">Anacy_0152</name>
</gene>
<evidence type="ECO:0000313" key="2">
    <source>
        <dbReference type="Proteomes" id="UP000010474"/>
    </source>
</evidence>
<accession>K9ZBM9</accession>
<dbReference type="EMBL" id="CP003659">
    <property type="protein sequence ID" value="AFZ55760.1"/>
    <property type="molecule type" value="Genomic_DNA"/>
</dbReference>
<proteinExistence type="predicted"/>
<organism evidence="1 2">
    <name type="scientific">Anabaena cylindrica (strain ATCC 27899 / PCC 7122)</name>
    <dbReference type="NCBI Taxonomy" id="272123"/>
    <lineage>
        <taxon>Bacteria</taxon>
        <taxon>Bacillati</taxon>
        <taxon>Cyanobacteriota</taxon>
        <taxon>Cyanophyceae</taxon>
        <taxon>Nostocales</taxon>
        <taxon>Nostocaceae</taxon>
        <taxon>Anabaena</taxon>
    </lineage>
</organism>
<dbReference type="eggNOG" id="COG3173">
    <property type="taxonomic scope" value="Bacteria"/>
</dbReference>
<dbReference type="InterPro" id="IPR011009">
    <property type="entry name" value="Kinase-like_dom_sf"/>
</dbReference>
<dbReference type="Gene3D" id="3.90.1200.10">
    <property type="match status" value="1"/>
</dbReference>
<dbReference type="OrthoDB" id="3806873at2"/>
<reference evidence="2" key="1">
    <citation type="journal article" date="2013" name="Proc. Natl. Acad. Sci. U.S.A.">
        <title>Improving the coverage of the cyanobacterial phylum using diversity-driven genome sequencing.</title>
        <authorList>
            <person name="Shih P.M."/>
            <person name="Wu D."/>
            <person name="Latifi A."/>
            <person name="Axen S.D."/>
            <person name="Fewer D.P."/>
            <person name="Talla E."/>
            <person name="Calteau A."/>
            <person name="Cai F."/>
            <person name="Tandeau de Marsac N."/>
            <person name="Rippka R."/>
            <person name="Herdman M."/>
            <person name="Sivonen K."/>
            <person name="Coursin T."/>
            <person name="Laurent T."/>
            <person name="Goodwin L."/>
            <person name="Nolan M."/>
            <person name="Davenport K.W."/>
            <person name="Han C.S."/>
            <person name="Rubin E.M."/>
            <person name="Eisen J.A."/>
            <person name="Woyke T."/>
            <person name="Gugger M."/>
            <person name="Kerfeld C.A."/>
        </authorList>
    </citation>
    <scope>NUCLEOTIDE SEQUENCE [LARGE SCALE GENOMIC DNA]</scope>
    <source>
        <strain evidence="2">ATCC 27899 / PCC 7122</strain>
    </source>
</reference>
<evidence type="ECO:0000313" key="1">
    <source>
        <dbReference type="EMBL" id="AFZ55760.1"/>
    </source>
</evidence>